<dbReference type="Gene3D" id="3.40.50.1820">
    <property type="entry name" value="alpha/beta hydrolase"/>
    <property type="match status" value="1"/>
</dbReference>
<gene>
    <name evidence="5" type="ORF">COD19_11115</name>
</gene>
<dbReference type="EMBL" id="NUMG01000010">
    <property type="protein sequence ID" value="PGU02859.1"/>
    <property type="molecule type" value="Genomic_DNA"/>
</dbReference>
<keyword evidence="3" id="KW-0472">Membrane</keyword>
<sequence length="444" mass="50063">MKLLKELLNFVVGFFFTTIIVLLAIVSFGLLVYPLEVYSSVLITVTLTFVSSYYSNVLRRKIFRLGRGRKPVYAIVLTSLIAVAMVSVFWIPSSTFESTHSSVKPYGIKPEYIKNHDGDKIAVYIHRPDKPNNLAPILFINGGPGGSPSNNVKNYLDGYMKLGYVVYTFDPIGTGSSPMPKSNSSFTIADEVENVNDILKSYNISQVNLIAHSYGGNVATRFIEKYTEKVHAYLAVDTAPIYSMQVNYPNEDQDSKFAKTVEPTRKNKKDIKVDPFQLLTDYSSLREIARMFYGLGLMQILEKNDIPYGDNSEYDYFSSLVISVASGYKPTDGKLENRLYSISNQLITKSLSESPDFTKELRSKNTLPVLVIHPEFGIVPWQIHYKYKEFFNNTKFVTVSGADHGVWNSKLGSKVLVEDGDLFFRGEPLSDEYTSKENPFPPIK</sequence>
<protein>
    <recommendedName>
        <fullName evidence="4">AB hydrolase-1 domain-containing protein</fullName>
    </recommendedName>
</protein>
<dbReference type="SUPFAM" id="SSF53474">
    <property type="entry name" value="alpha/beta-Hydrolases"/>
    <property type="match status" value="1"/>
</dbReference>
<name>A0A2C1LYB5_BACCE</name>
<feature type="transmembrane region" description="Helical" evidence="3">
    <location>
        <begin position="71"/>
        <end position="91"/>
    </location>
</feature>
<dbReference type="PRINTS" id="PR00793">
    <property type="entry name" value="PROAMNOPTASE"/>
</dbReference>
<dbReference type="GO" id="GO:0006508">
    <property type="term" value="P:proteolysis"/>
    <property type="evidence" value="ECO:0007669"/>
    <property type="project" value="InterPro"/>
</dbReference>
<accession>A0A2C1LYB5</accession>
<feature type="transmembrane region" description="Helical" evidence="3">
    <location>
        <begin position="7"/>
        <end position="31"/>
    </location>
</feature>
<evidence type="ECO:0000256" key="3">
    <source>
        <dbReference type="SAM" id="Phobius"/>
    </source>
</evidence>
<feature type="domain" description="AB hydrolase-1" evidence="4">
    <location>
        <begin position="136"/>
        <end position="404"/>
    </location>
</feature>
<keyword evidence="3" id="KW-1133">Transmembrane helix</keyword>
<evidence type="ECO:0000313" key="6">
    <source>
        <dbReference type="Proteomes" id="UP000225766"/>
    </source>
</evidence>
<reference evidence="5 6" key="1">
    <citation type="submission" date="2017-09" db="EMBL/GenBank/DDBJ databases">
        <title>Large-scale bioinformatics analysis of Bacillus genomes uncovers conserved roles of natural products in bacterial physiology.</title>
        <authorList>
            <consortium name="Agbiome Team Llc"/>
            <person name="Bleich R.M."/>
            <person name="Grubbs K.J."/>
            <person name="Santa Maria K.C."/>
            <person name="Allen S.E."/>
            <person name="Farag S."/>
            <person name="Shank E.A."/>
            <person name="Bowers A."/>
        </authorList>
    </citation>
    <scope>NUCLEOTIDE SEQUENCE [LARGE SCALE GENOMIC DNA]</scope>
    <source>
        <strain evidence="5 6">AFS040105</strain>
    </source>
</reference>
<dbReference type="InterPro" id="IPR050266">
    <property type="entry name" value="AB_hydrolase_sf"/>
</dbReference>
<evidence type="ECO:0000256" key="2">
    <source>
        <dbReference type="ARBA" id="ARBA00022801"/>
    </source>
</evidence>
<comment type="caution">
    <text evidence="5">The sequence shown here is derived from an EMBL/GenBank/DDBJ whole genome shotgun (WGS) entry which is preliminary data.</text>
</comment>
<proteinExistence type="inferred from homology"/>
<dbReference type="InterPro" id="IPR002410">
    <property type="entry name" value="Peptidase_S33"/>
</dbReference>
<feature type="transmembrane region" description="Helical" evidence="3">
    <location>
        <begin position="37"/>
        <end position="59"/>
    </location>
</feature>
<keyword evidence="2" id="KW-0378">Hydrolase</keyword>
<evidence type="ECO:0000259" key="4">
    <source>
        <dbReference type="Pfam" id="PF00561"/>
    </source>
</evidence>
<dbReference type="Proteomes" id="UP000225766">
    <property type="component" value="Unassembled WGS sequence"/>
</dbReference>
<dbReference type="AlphaFoldDB" id="A0A2C1LYB5"/>
<dbReference type="PANTHER" id="PTHR43798">
    <property type="entry name" value="MONOACYLGLYCEROL LIPASE"/>
    <property type="match status" value="1"/>
</dbReference>
<dbReference type="RefSeq" id="WP_098882602.1">
    <property type="nucleotide sequence ID" value="NZ_NUMG01000010.1"/>
</dbReference>
<dbReference type="PANTHER" id="PTHR43798:SF33">
    <property type="entry name" value="HYDROLASE, PUTATIVE (AFU_ORTHOLOGUE AFUA_2G14860)-RELATED"/>
    <property type="match status" value="1"/>
</dbReference>
<evidence type="ECO:0000313" key="5">
    <source>
        <dbReference type="EMBL" id="PGU02859.1"/>
    </source>
</evidence>
<comment type="similarity">
    <text evidence="1">Belongs to the peptidase S33 family.</text>
</comment>
<keyword evidence="3" id="KW-0812">Transmembrane</keyword>
<dbReference type="InterPro" id="IPR029058">
    <property type="entry name" value="AB_hydrolase_fold"/>
</dbReference>
<dbReference type="GO" id="GO:0016020">
    <property type="term" value="C:membrane"/>
    <property type="evidence" value="ECO:0007669"/>
    <property type="project" value="TreeGrafter"/>
</dbReference>
<dbReference type="InterPro" id="IPR000073">
    <property type="entry name" value="AB_hydrolase_1"/>
</dbReference>
<organism evidence="5 6">
    <name type="scientific">Bacillus cereus</name>
    <dbReference type="NCBI Taxonomy" id="1396"/>
    <lineage>
        <taxon>Bacteria</taxon>
        <taxon>Bacillati</taxon>
        <taxon>Bacillota</taxon>
        <taxon>Bacilli</taxon>
        <taxon>Bacillales</taxon>
        <taxon>Bacillaceae</taxon>
        <taxon>Bacillus</taxon>
        <taxon>Bacillus cereus group</taxon>
    </lineage>
</organism>
<evidence type="ECO:0000256" key="1">
    <source>
        <dbReference type="ARBA" id="ARBA00010088"/>
    </source>
</evidence>
<dbReference type="GO" id="GO:0004177">
    <property type="term" value="F:aminopeptidase activity"/>
    <property type="evidence" value="ECO:0007669"/>
    <property type="project" value="UniProtKB-EC"/>
</dbReference>
<dbReference type="Pfam" id="PF00561">
    <property type="entry name" value="Abhydrolase_1"/>
    <property type="match status" value="1"/>
</dbReference>